<dbReference type="RefSeq" id="WP_135646525.1">
    <property type="nucleotide sequence ID" value="NZ_RQER01000005.1"/>
</dbReference>
<dbReference type="Gene3D" id="3.30.530.20">
    <property type="match status" value="1"/>
</dbReference>
<protein>
    <submittedName>
        <fullName evidence="1">SRPBCC family protein</fullName>
    </submittedName>
</protein>
<organism evidence="1 4">
    <name type="scientific">Leptospira langatensis</name>
    <dbReference type="NCBI Taxonomy" id="2484983"/>
    <lineage>
        <taxon>Bacteria</taxon>
        <taxon>Pseudomonadati</taxon>
        <taxon>Spirochaetota</taxon>
        <taxon>Spirochaetia</taxon>
        <taxon>Leptospirales</taxon>
        <taxon>Leptospiraceae</taxon>
        <taxon>Leptospira</taxon>
    </lineage>
</organism>
<evidence type="ECO:0000313" key="2">
    <source>
        <dbReference type="EMBL" id="TGL39332.1"/>
    </source>
</evidence>
<dbReference type="Proteomes" id="UP000297946">
    <property type="component" value="Unassembled WGS sequence"/>
</dbReference>
<proteinExistence type="predicted"/>
<sequence length="137" mass="15551">MNTFPVRHIGVSLSIDLKTVYEYLADPKNFPEWASGLCKSIQALDNGEWLIDSPMGELKAVFSEKNPYGVLDHTVIFGPDKKVNNPMRILANDQGSELVFTLFQLPEMSDQKFEEDAAWVKKDLTELAELLKKKFSK</sequence>
<evidence type="ECO:0000313" key="1">
    <source>
        <dbReference type="EMBL" id="TGK01974.1"/>
    </source>
</evidence>
<dbReference type="InterPro" id="IPR023393">
    <property type="entry name" value="START-like_dom_sf"/>
</dbReference>
<keyword evidence="3" id="KW-1185">Reference proteome</keyword>
<evidence type="ECO:0000313" key="4">
    <source>
        <dbReference type="Proteomes" id="UP000297946"/>
    </source>
</evidence>
<accession>A0A5F1ZQ74</accession>
<comment type="caution">
    <text evidence="1">The sequence shown here is derived from an EMBL/GenBank/DDBJ whole genome shotgun (WGS) entry which is preliminary data.</text>
</comment>
<reference evidence="1 4" key="2">
    <citation type="journal article" date="2019" name="PLoS Negl. Trop. Dis.">
        <title>Revisiting the worldwide diversity of Leptospira species in the environment.</title>
        <authorList>
            <person name="Vincent A.T."/>
            <person name="Schiettekatte O."/>
            <person name="Bourhy P."/>
            <person name="Veyrier F.J."/>
            <person name="Picardeau M."/>
        </authorList>
    </citation>
    <scope>NUCLEOTIDE SEQUENCE [LARGE SCALE GENOMIC DNA]</scope>
    <source>
        <strain evidence="2">201702690</strain>
        <strain evidence="1 4">SSW18</strain>
    </source>
</reference>
<dbReference type="AlphaFoldDB" id="A0A5F1ZQ74"/>
<reference evidence="2" key="1">
    <citation type="submission" date="2018-10" db="EMBL/GenBank/DDBJ databases">
        <authorList>
            <person name="Vincent A.T."/>
            <person name="Schiettekatte O."/>
            <person name="Bourhy P."/>
            <person name="Veyrier F.J."/>
            <person name="Picardeau M."/>
        </authorList>
    </citation>
    <scope>NUCLEOTIDE SEQUENCE</scope>
    <source>
        <strain evidence="2">201702690</strain>
    </source>
</reference>
<evidence type="ECO:0000313" key="3">
    <source>
        <dbReference type="Proteomes" id="UP000297273"/>
    </source>
</evidence>
<dbReference type="SUPFAM" id="SSF55961">
    <property type="entry name" value="Bet v1-like"/>
    <property type="match status" value="1"/>
</dbReference>
<dbReference type="EMBL" id="RQER01000005">
    <property type="protein sequence ID" value="TGK01974.1"/>
    <property type="molecule type" value="Genomic_DNA"/>
</dbReference>
<dbReference type="OrthoDB" id="880456at2"/>
<name>A0A5F1ZQ74_9LEPT</name>
<gene>
    <name evidence="1" type="ORF">EHO57_09300</name>
    <name evidence="2" type="ORF">EHQ53_14650</name>
</gene>
<dbReference type="Proteomes" id="UP000297273">
    <property type="component" value="Unassembled WGS sequence"/>
</dbReference>
<dbReference type="EMBL" id="RQGC01000012">
    <property type="protein sequence ID" value="TGL39332.1"/>
    <property type="molecule type" value="Genomic_DNA"/>
</dbReference>